<organism evidence="3 4">
    <name type="scientific">Patulibacter medicamentivorans</name>
    <dbReference type="NCBI Taxonomy" id="1097667"/>
    <lineage>
        <taxon>Bacteria</taxon>
        <taxon>Bacillati</taxon>
        <taxon>Actinomycetota</taxon>
        <taxon>Thermoleophilia</taxon>
        <taxon>Solirubrobacterales</taxon>
        <taxon>Patulibacteraceae</taxon>
        <taxon>Patulibacter</taxon>
    </lineage>
</organism>
<comment type="caution">
    <text evidence="3">The sequence shown here is derived from an EMBL/GenBank/DDBJ whole genome shotgun (WGS) entry which is preliminary data.</text>
</comment>
<protein>
    <recommendedName>
        <fullName evidence="5">Acyl-ACP thioesterase</fullName>
    </recommendedName>
</protein>
<gene>
    <name evidence="3" type="ORF">PAI11_17860</name>
</gene>
<dbReference type="InterPro" id="IPR002864">
    <property type="entry name" value="Acyl-ACP_thioesterase_NHD"/>
</dbReference>
<dbReference type="Pfam" id="PF01643">
    <property type="entry name" value="Acyl-ACP_TE"/>
    <property type="match status" value="1"/>
</dbReference>
<accession>H0E4Q5</accession>
<proteinExistence type="predicted"/>
<dbReference type="InterPro" id="IPR029069">
    <property type="entry name" value="HotDog_dom_sf"/>
</dbReference>
<evidence type="ECO:0000259" key="2">
    <source>
        <dbReference type="Pfam" id="PF20791"/>
    </source>
</evidence>
<dbReference type="RefSeq" id="WP_007573539.1">
    <property type="nucleotide sequence ID" value="NZ_AGUD01000115.1"/>
</dbReference>
<evidence type="ECO:0000313" key="4">
    <source>
        <dbReference type="Proteomes" id="UP000005143"/>
    </source>
</evidence>
<feature type="domain" description="Acyl-ACP thioesterase N-terminal hotdog" evidence="1">
    <location>
        <begin position="29"/>
        <end position="126"/>
    </location>
</feature>
<evidence type="ECO:0008006" key="5">
    <source>
        <dbReference type="Google" id="ProtNLM"/>
    </source>
</evidence>
<dbReference type="GO" id="GO:0016790">
    <property type="term" value="F:thiolester hydrolase activity"/>
    <property type="evidence" value="ECO:0007669"/>
    <property type="project" value="InterPro"/>
</dbReference>
<dbReference type="AlphaFoldDB" id="H0E4Q5"/>
<name>H0E4Q5_9ACTN</name>
<dbReference type="Gene3D" id="3.10.129.10">
    <property type="entry name" value="Hotdog Thioesterase"/>
    <property type="match status" value="1"/>
</dbReference>
<feature type="domain" description="Acyl-ACP thioesterase-like C-terminal" evidence="2">
    <location>
        <begin position="160"/>
        <end position="211"/>
    </location>
</feature>
<evidence type="ECO:0000313" key="3">
    <source>
        <dbReference type="EMBL" id="EHN11333.1"/>
    </source>
</evidence>
<dbReference type="InterPro" id="IPR049427">
    <property type="entry name" value="Acyl-ACP_TE_C"/>
</dbReference>
<evidence type="ECO:0000259" key="1">
    <source>
        <dbReference type="Pfam" id="PF01643"/>
    </source>
</evidence>
<reference evidence="3 4" key="1">
    <citation type="journal article" date="2013" name="Biodegradation">
        <title>Quantitative proteomic analysis of ibuprofen-degrading Patulibacter sp. strain I11.</title>
        <authorList>
            <person name="Almeida B."/>
            <person name="Kjeldal H."/>
            <person name="Lolas I."/>
            <person name="Knudsen A.D."/>
            <person name="Carvalho G."/>
            <person name="Nielsen K.L."/>
            <person name="Barreto Crespo M.T."/>
            <person name="Stensballe A."/>
            <person name="Nielsen J.L."/>
        </authorList>
    </citation>
    <scope>NUCLEOTIDE SEQUENCE [LARGE SCALE GENOMIC DNA]</scope>
    <source>
        <strain evidence="3 4">I11</strain>
    </source>
</reference>
<dbReference type="SUPFAM" id="SSF54637">
    <property type="entry name" value="Thioesterase/thiol ester dehydrase-isomerase"/>
    <property type="match status" value="1"/>
</dbReference>
<dbReference type="GO" id="GO:0006633">
    <property type="term" value="P:fatty acid biosynthetic process"/>
    <property type="evidence" value="ECO:0007669"/>
    <property type="project" value="InterPro"/>
</dbReference>
<dbReference type="Proteomes" id="UP000005143">
    <property type="component" value="Unassembled WGS sequence"/>
</dbReference>
<dbReference type="OrthoDB" id="5242854at2"/>
<sequence length="240" mass="26288">MPDQALTPFPTRGRVYRATRRVGPGHVSPLRRARLDAIVDWLQQVAYEDVVQAGLEHDSVWLVRRTTVLASRFPAFGERLDLRTACTAIGTLVAERRTSIVGEHGAAVEASALWVPLDPATLRPRKTEAFLAVYGPSADGRKAKARLRHPPAPPEGAERRPWSFAVADLDLADHVNNAAYWRTLEQELRDHDAAVPLRAEVEHHAEASDGDFEVAVAGDRRWLLGPDGAVRATALVGPVA</sequence>
<keyword evidence="4" id="KW-1185">Reference proteome</keyword>
<dbReference type="EMBL" id="AGUD01000115">
    <property type="protein sequence ID" value="EHN11333.1"/>
    <property type="molecule type" value="Genomic_DNA"/>
</dbReference>
<dbReference type="Pfam" id="PF20791">
    <property type="entry name" value="Acyl-ACP_TE_C"/>
    <property type="match status" value="1"/>
</dbReference>